<feature type="region of interest" description="Disordered" evidence="1">
    <location>
        <begin position="119"/>
        <end position="150"/>
    </location>
</feature>
<feature type="region of interest" description="Disordered" evidence="1">
    <location>
        <begin position="1"/>
        <end position="29"/>
    </location>
</feature>
<dbReference type="GO" id="GO:0005874">
    <property type="term" value="C:microtubule"/>
    <property type="evidence" value="ECO:0007669"/>
    <property type="project" value="InterPro"/>
</dbReference>
<feature type="region of interest" description="Disordered" evidence="1">
    <location>
        <begin position="165"/>
        <end position="213"/>
    </location>
</feature>
<feature type="non-terminal residue" evidence="2">
    <location>
        <position position="1"/>
    </location>
</feature>
<protein>
    <submittedName>
        <fullName evidence="2">Uncharacterized protein</fullName>
    </submittedName>
</protein>
<dbReference type="InterPro" id="IPR033337">
    <property type="entry name" value="TORTIFOLIA1/SINE1-2"/>
</dbReference>
<proteinExistence type="predicted"/>
<reference evidence="2" key="1">
    <citation type="submission" date="2017-07" db="EMBL/GenBank/DDBJ databases">
        <title>Taro Niue Genome Assembly and Annotation.</title>
        <authorList>
            <person name="Atibalentja N."/>
            <person name="Keating K."/>
            <person name="Fields C.J."/>
        </authorList>
    </citation>
    <scope>NUCLEOTIDE SEQUENCE</scope>
    <source>
        <strain evidence="2">Niue_2</strain>
        <tissue evidence="2">Leaf</tissue>
    </source>
</reference>
<dbReference type="GO" id="GO:0008017">
    <property type="term" value="F:microtubule binding"/>
    <property type="evidence" value="ECO:0007669"/>
    <property type="project" value="InterPro"/>
</dbReference>
<accession>A0A843WT70</accession>
<feature type="compositionally biased region" description="Low complexity" evidence="1">
    <location>
        <begin position="1"/>
        <end position="28"/>
    </location>
</feature>
<dbReference type="OrthoDB" id="1904066at2759"/>
<evidence type="ECO:0000313" key="3">
    <source>
        <dbReference type="Proteomes" id="UP000652761"/>
    </source>
</evidence>
<evidence type="ECO:0000313" key="2">
    <source>
        <dbReference type="EMBL" id="MQM13792.1"/>
    </source>
</evidence>
<gene>
    <name evidence="2" type="ORF">Taro_046718</name>
</gene>
<feature type="compositionally biased region" description="Polar residues" evidence="1">
    <location>
        <begin position="168"/>
        <end position="178"/>
    </location>
</feature>
<evidence type="ECO:0000256" key="1">
    <source>
        <dbReference type="SAM" id="MobiDB-lite"/>
    </source>
</evidence>
<sequence>RVVRSEGSGSSSGRVVRSEGSGSSSGRVVNKEILTTLPEEDPEPSLLTTLPEERFIGNSQNGIHSLESRVQGLEMALDELCHDLSVCGRVPNSDPTVHCCKIPGAQFLRSKLWRRAEGRDSSKFSNSSSLSTVKVQNSNDKDGGDFLKGGKQTFGHRGGFVINPLAEVNSQSRGSSGASPKGMRKSIMHDNESQHAQGSSRKGGTPTVTHAIGNQTFTGKLRLGVAAGTPLGWR</sequence>
<organism evidence="2 3">
    <name type="scientific">Colocasia esculenta</name>
    <name type="common">Wild taro</name>
    <name type="synonym">Arum esculentum</name>
    <dbReference type="NCBI Taxonomy" id="4460"/>
    <lineage>
        <taxon>Eukaryota</taxon>
        <taxon>Viridiplantae</taxon>
        <taxon>Streptophyta</taxon>
        <taxon>Embryophyta</taxon>
        <taxon>Tracheophyta</taxon>
        <taxon>Spermatophyta</taxon>
        <taxon>Magnoliopsida</taxon>
        <taxon>Liliopsida</taxon>
        <taxon>Araceae</taxon>
        <taxon>Aroideae</taxon>
        <taxon>Colocasieae</taxon>
        <taxon>Colocasia</taxon>
    </lineage>
</organism>
<keyword evidence="3" id="KW-1185">Reference proteome</keyword>
<dbReference type="EMBL" id="NMUH01005827">
    <property type="protein sequence ID" value="MQM13792.1"/>
    <property type="molecule type" value="Genomic_DNA"/>
</dbReference>
<comment type="caution">
    <text evidence="2">The sequence shown here is derived from an EMBL/GenBank/DDBJ whole genome shotgun (WGS) entry which is preliminary data.</text>
</comment>
<name>A0A843WT70_COLES</name>
<dbReference type="PANTHER" id="PTHR31355:SF8">
    <property type="entry name" value="TORTIFOLIA1-LIKE PROTEIN 3"/>
    <property type="match status" value="1"/>
</dbReference>
<dbReference type="AlphaFoldDB" id="A0A843WT70"/>
<dbReference type="PANTHER" id="PTHR31355">
    <property type="entry name" value="MICROTUBULE-ASSOCIATED PROTEIN TORTIFOLIA1"/>
    <property type="match status" value="1"/>
</dbReference>
<feature type="compositionally biased region" description="Polar residues" evidence="1">
    <location>
        <begin position="194"/>
        <end position="213"/>
    </location>
</feature>
<dbReference type="Proteomes" id="UP000652761">
    <property type="component" value="Unassembled WGS sequence"/>
</dbReference>